<dbReference type="Pfam" id="PF00005">
    <property type="entry name" value="ABC_tran"/>
    <property type="match status" value="2"/>
</dbReference>
<evidence type="ECO:0000256" key="3">
    <source>
        <dbReference type="ARBA" id="ARBA00022597"/>
    </source>
</evidence>
<evidence type="ECO:0000256" key="2">
    <source>
        <dbReference type="ARBA" id="ARBA00022475"/>
    </source>
</evidence>
<proteinExistence type="predicted"/>
<evidence type="ECO:0000256" key="8">
    <source>
        <dbReference type="ARBA" id="ARBA00023136"/>
    </source>
</evidence>
<keyword evidence="11" id="KW-1185">Reference proteome</keyword>
<dbReference type="PANTHER" id="PTHR43790:SF3">
    <property type="entry name" value="D-ALLOSE IMPORT ATP-BINDING PROTEIN ALSA-RELATED"/>
    <property type="match status" value="1"/>
</dbReference>
<reference evidence="10 11" key="1">
    <citation type="submission" date="2020-08" db="EMBL/GenBank/DDBJ databases">
        <title>Description of novel Flavobacterium F-380 isolate.</title>
        <authorList>
            <person name="Saticioglu I.B."/>
            <person name="Duman M."/>
            <person name="Altun S."/>
        </authorList>
    </citation>
    <scope>NUCLEOTIDE SEQUENCE [LARGE SCALE GENOMIC DNA]</scope>
    <source>
        <strain evidence="10 11">F-380</strain>
    </source>
</reference>
<name>A0ABR7J8M0_9FLAO</name>
<dbReference type="InterPro" id="IPR050107">
    <property type="entry name" value="ABC_carbohydrate_import_ATPase"/>
</dbReference>
<dbReference type="EMBL" id="JACRUJ010000003">
    <property type="protein sequence ID" value="MBC5841879.1"/>
    <property type="molecule type" value="Genomic_DNA"/>
</dbReference>
<dbReference type="Gene3D" id="3.40.50.300">
    <property type="entry name" value="P-loop containing nucleotide triphosphate hydrolases"/>
    <property type="match status" value="2"/>
</dbReference>
<keyword evidence="6 10" id="KW-0067">ATP-binding</keyword>
<comment type="caution">
    <text evidence="10">The sequence shown here is derived from an EMBL/GenBank/DDBJ whole genome shotgun (WGS) entry which is preliminary data.</text>
</comment>
<dbReference type="CDD" id="cd03216">
    <property type="entry name" value="ABC_Carb_Monos_I"/>
    <property type="match status" value="1"/>
</dbReference>
<protein>
    <submittedName>
        <fullName evidence="10">Sugar ABC transporter ATP-binding protein</fullName>
    </submittedName>
</protein>
<gene>
    <name evidence="10" type="ORF">H8R23_10720</name>
</gene>
<dbReference type="InterPro" id="IPR017871">
    <property type="entry name" value="ABC_transporter-like_CS"/>
</dbReference>
<dbReference type="InterPro" id="IPR027417">
    <property type="entry name" value="P-loop_NTPase"/>
</dbReference>
<dbReference type="SMART" id="SM00382">
    <property type="entry name" value="AAA"/>
    <property type="match status" value="2"/>
</dbReference>
<evidence type="ECO:0000259" key="9">
    <source>
        <dbReference type="PROSITE" id="PS50893"/>
    </source>
</evidence>
<keyword evidence="5" id="KW-0547">Nucleotide-binding</keyword>
<dbReference type="Proteomes" id="UP000629963">
    <property type="component" value="Unassembled WGS sequence"/>
</dbReference>
<dbReference type="CDD" id="cd03215">
    <property type="entry name" value="ABC_Carb_Monos_II"/>
    <property type="match status" value="1"/>
</dbReference>
<keyword evidence="1" id="KW-0813">Transport</keyword>
<keyword evidence="4" id="KW-0677">Repeat</keyword>
<evidence type="ECO:0000256" key="7">
    <source>
        <dbReference type="ARBA" id="ARBA00022967"/>
    </source>
</evidence>
<dbReference type="PANTHER" id="PTHR43790">
    <property type="entry name" value="CARBOHYDRATE TRANSPORT ATP-BINDING PROTEIN MG119-RELATED"/>
    <property type="match status" value="1"/>
</dbReference>
<evidence type="ECO:0000256" key="4">
    <source>
        <dbReference type="ARBA" id="ARBA00022737"/>
    </source>
</evidence>
<organism evidence="10 11">
    <name type="scientific">Flavobacterium kayseriense</name>
    <dbReference type="NCBI Taxonomy" id="2764714"/>
    <lineage>
        <taxon>Bacteria</taxon>
        <taxon>Pseudomonadati</taxon>
        <taxon>Bacteroidota</taxon>
        <taxon>Flavobacteriia</taxon>
        <taxon>Flavobacteriales</taxon>
        <taxon>Flavobacteriaceae</taxon>
        <taxon>Flavobacterium</taxon>
    </lineage>
</organism>
<evidence type="ECO:0000313" key="11">
    <source>
        <dbReference type="Proteomes" id="UP000629963"/>
    </source>
</evidence>
<feature type="domain" description="ABC transporter" evidence="9">
    <location>
        <begin position="252"/>
        <end position="502"/>
    </location>
</feature>
<dbReference type="RefSeq" id="WP_187010376.1">
    <property type="nucleotide sequence ID" value="NZ_JACRUI010000003.1"/>
</dbReference>
<keyword evidence="7" id="KW-1278">Translocase</keyword>
<keyword evidence="8" id="KW-0472">Membrane</keyword>
<dbReference type="SUPFAM" id="SSF52540">
    <property type="entry name" value="P-loop containing nucleoside triphosphate hydrolases"/>
    <property type="match status" value="2"/>
</dbReference>
<evidence type="ECO:0000313" key="10">
    <source>
        <dbReference type="EMBL" id="MBC5841879.1"/>
    </source>
</evidence>
<accession>A0ABR7J8M0</accession>
<dbReference type="InterPro" id="IPR003439">
    <property type="entry name" value="ABC_transporter-like_ATP-bd"/>
</dbReference>
<keyword evidence="3" id="KW-0762">Sugar transport</keyword>
<evidence type="ECO:0000256" key="6">
    <source>
        <dbReference type="ARBA" id="ARBA00022840"/>
    </source>
</evidence>
<dbReference type="InterPro" id="IPR003593">
    <property type="entry name" value="AAA+_ATPase"/>
</dbReference>
<sequence length="505" mass="55171">MGNSESEYRLEMTGITKSFGVVSVLEGVNLKVKHGEIHALLGENGAGKSTLVKILSGVHQKDSGTVLLNGKEINPKNTHYGQLLGISVVYQELSLVNDLSVAENIYLHKLGASKFWMNWKKITKDAQELINSLGFEIDASAIVRDLSIVQKQVVEIAKALSEDTKVLILDEPTTVFDPNDAKKLFANLERLKKGGMSIIYISHHLEEIFKIADTITVLKDGVDTGCVPKEDIDKDGVIRLMIGRELEDLFPVRDVTVSEKPVFEVKGLSGDDGFVKDVSFAVRAGEVLGIAGLGGSGRTEMAKLIFGADKKKSGTLTLNGKVITTRNPVEAVNQQIGFVSEDRKEEGVFLPLSIRKNISITSFKTISSKLGFINDEKENTNVNDLIAKLNIKTPSSEIDVKNLSGGNQQKVALAKWLSIDSKLIIIDEPTRGVDVGAKVEIYNLINEVAKKGVAVVVISSDMPEIMGIADRILVMHKGSIFGELPKDKFSEENILRYSIGEELKN</sequence>
<evidence type="ECO:0000256" key="5">
    <source>
        <dbReference type="ARBA" id="ARBA00022741"/>
    </source>
</evidence>
<feature type="domain" description="ABC transporter" evidence="9">
    <location>
        <begin position="10"/>
        <end position="245"/>
    </location>
</feature>
<keyword evidence="2" id="KW-1003">Cell membrane</keyword>
<evidence type="ECO:0000256" key="1">
    <source>
        <dbReference type="ARBA" id="ARBA00022448"/>
    </source>
</evidence>
<dbReference type="PROSITE" id="PS00211">
    <property type="entry name" value="ABC_TRANSPORTER_1"/>
    <property type="match status" value="1"/>
</dbReference>
<dbReference type="GO" id="GO:0005524">
    <property type="term" value="F:ATP binding"/>
    <property type="evidence" value="ECO:0007669"/>
    <property type="project" value="UniProtKB-KW"/>
</dbReference>
<dbReference type="PROSITE" id="PS50893">
    <property type="entry name" value="ABC_TRANSPORTER_2"/>
    <property type="match status" value="2"/>
</dbReference>